<dbReference type="RefSeq" id="WP_076617345.1">
    <property type="nucleotide sequence ID" value="NZ_CP019323.1"/>
</dbReference>
<name>A0A1P8Q563_9LACO</name>
<dbReference type="InterPro" id="IPR011608">
    <property type="entry name" value="PRD"/>
</dbReference>
<feature type="domain" description="PRD" evidence="7">
    <location>
        <begin position="66"/>
        <end position="170"/>
    </location>
</feature>
<dbReference type="SMART" id="SM01061">
    <property type="entry name" value="CAT_RBD"/>
    <property type="match status" value="1"/>
</dbReference>
<dbReference type="InterPro" id="IPR036650">
    <property type="entry name" value="CAT_RNA-bd_dom_sf"/>
</dbReference>
<dbReference type="InterPro" id="IPR050661">
    <property type="entry name" value="BglG_antiterminators"/>
</dbReference>
<dbReference type="OrthoDB" id="9813552at2"/>
<dbReference type="GO" id="GO:0045893">
    <property type="term" value="P:positive regulation of DNA-templated transcription"/>
    <property type="evidence" value="ECO:0007669"/>
    <property type="project" value="InterPro"/>
</dbReference>
<evidence type="ECO:0000256" key="3">
    <source>
        <dbReference type="ARBA" id="ARBA00023015"/>
    </source>
</evidence>
<dbReference type="PANTHER" id="PTHR30185:SF15">
    <property type="entry name" value="CRYPTIC BETA-GLUCOSIDE BGL OPERON ANTITERMINATOR"/>
    <property type="match status" value="1"/>
</dbReference>
<evidence type="ECO:0000259" key="7">
    <source>
        <dbReference type="PROSITE" id="PS51372"/>
    </source>
</evidence>
<dbReference type="KEGG" id="lalw:BTM29_10585"/>
<dbReference type="Proteomes" id="UP000187499">
    <property type="component" value="Chromosome"/>
</dbReference>
<dbReference type="InterPro" id="IPR001550">
    <property type="entry name" value="Transcrpt_antitermin_CS"/>
</dbReference>
<dbReference type="EMBL" id="CP019323">
    <property type="protein sequence ID" value="APX72971.1"/>
    <property type="molecule type" value="Genomic_DNA"/>
</dbReference>
<dbReference type="Gene3D" id="2.30.24.10">
    <property type="entry name" value="CAT RNA-binding domain"/>
    <property type="match status" value="1"/>
</dbReference>
<dbReference type="SUPFAM" id="SSF63520">
    <property type="entry name" value="PTS-regulatory domain, PRD"/>
    <property type="match status" value="2"/>
</dbReference>
<dbReference type="STRING" id="1847728.BTM29_10585"/>
<keyword evidence="5" id="KW-0804">Transcription</keyword>
<keyword evidence="3" id="KW-0805">Transcription regulation</keyword>
<sequence length="284" mass="32941">MVKIAQVFNNNSALVNLGDKRQAIVKGKGIAFGKSKGADIDTDRIEKIFYLNTKESQQNLYFLMKDIPIDVVTTTYEIIDYAKRKFNYNVLDYVYITLSDHIYGAYQRFLADTYTESVVPDMSNQYPREYLIASYGLDVINKNLNVDFPESEMKSIALHFINAKGEESKEGKLNKKQTIDINKVVKDVLGQNNIIRFDDNANYYDRFMIHLQYLAGRLDTPSKDNDKLNEKLESEMMKAYPKSFDIAKNIYEQLQLKLDKKLSGNELLYFIIHIQRLTQEKANN</sequence>
<accession>A0A1P8Q563</accession>
<dbReference type="PROSITE" id="PS51372">
    <property type="entry name" value="PRD_2"/>
    <property type="match status" value="2"/>
</dbReference>
<protein>
    <submittedName>
        <fullName evidence="8">Transcription antiterminator lact</fullName>
    </submittedName>
</protein>
<evidence type="ECO:0000256" key="1">
    <source>
        <dbReference type="ARBA" id="ARBA00022737"/>
    </source>
</evidence>
<dbReference type="PROSITE" id="PS00654">
    <property type="entry name" value="PRD_1"/>
    <property type="match status" value="1"/>
</dbReference>
<dbReference type="GO" id="GO:0003723">
    <property type="term" value="F:RNA binding"/>
    <property type="evidence" value="ECO:0007669"/>
    <property type="project" value="UniProtKB-KW"/>
</dbReference>
<evidence type="ECO:0000256" key="2">
    <source>
        <dbReference type="ARBA" id="ARBA00022884"/>
    </source>
</evidence>
<dbReference type="Pfam" id="PF03123">
    <property type="entry name" value="CAT_RBD"/>
    <property type="match status" value="1"/>
</dbReference>
<reference evidence="9" key="1">
    <citation type="submission" date="2016-12" db="EMBL/GenBank/DDBJ databases">
        <authorList>
            <person name="Jung M.Y."/>
            <person name="Lee S.H."/>
        </authorList>
    </citation>
    <scope>NUCLEOTIDE SEQUENCE [LARGE SCALE GENOMIC DNA]</scope>
    <source>
        <strain evidence="9">WiKim39</strain>
    </source>
</reference>
<keyword evidence="1" id="KW-0677">Repeat</keyword>
<keyword evidence="9" id="KW-1185">Reference proteome</keyword>
<evidence type="ECO:0000313" key="8">
    <source>
        <dbReference type="EMBL" id="APX72971.1"/>
    </source>
</evidence>
<feature type="domain" description="PRD" evidence="7">
    <location>
        <begin position="172"/>
        <end position="284"/>
    </location>
</feature>
<evidence type="ECO:0000256" key="4">
    <source>
        <dbReference type="ARBA" id="ARBA00023159"/>
    </source>
</evidence>
<proteinExistence type="inferred from homology"/>
<dbReference type="Pfam" id="PF00874">
    <property type="entry name" value="PRD"/>
    <property type="match status" value="2"/>
</dbReference>
<comment type="similarity">
    <text evidence="6">Belongs to the transcriptional antiterminator BglG family.</text>
</comment>
<dbReference type="InterPro" id="IPR036634">
    <property type="entry name" value="PRD_sf"/>
</dbReference>
<keyword evidence="2" id="KW-0694">RNA-binding</keyword>
<evidence type="ECO:0000256" key="5">
    <source>
        <dbReference type="ARBA" id="ARBA00023163"/>
    </source>
</evidence>
<evidence type="ECO:0000313" key="9">
    <source>
        <dbReference type="Proteomes" id="UP000187499"/>
    </source>
</evidence>
<dbReference type="SUPFAM" id="SSF50151">
    <property type="entry name" value="SacY-like RNA-binding domain"/>
    <property type="match status" value="1"/>
</dbReference>
<dbReference type="AlphaFoldDB" id="A0A1P8Q563"/>
<dbReference type="Gene3D" id="1.10.1790.10">
    <property type="entry name" value="PRD domain"/>
    <property type="match status" value="2"/>
</dbReference>
<gene>
    <name evidence="8" type="ORF">BTM29_10585</name>
</gene>
<keyword evidence="4" id="KW-0010">Activator</keyword>
<dbReference type="PANTHER" id="PTHR30185">
    <property type="entry name" value="CRYPTIC BETA-GLUCOSIDE BGL OPERON ANTITERMINATOR"/>
    <property type="match status" value="1"/>
</dbReference>
<organism evidence="8 9">
    <name type="scientific">Companilactobacillus allii</name>
    <dbReference type="NCBI Taxonomy" id="1847728"/>
    <lineage>
        <taxon>Bacteria</taxon>
        <taxon>Bacillati</taxon>
        <taxon>Bacillota</taxon>
        <taxon>Bacilli</taxon>
        <taxon>Lactobacillales</taxon>
        <taxon>Lactobacillaceae</taxon>
        <taxon>Companilactobacillus</taxon>
    </lineage>
</organism>
<dbReference type="InterPro" id="IPR004341">
    <property type="entry name" value="CAT_RNA-bd_dom"/>
</dbReference>
<evidence type="ECO:0000256" key="6">
    <source>
        <dbReference type="ARBA" id="ARBA00038510"/>
    </source>
</evidence>